<proteinExistence type="predicted"/>
<name>A0ACB7WXT0_9ERIC</name>
<gene>
    <name evidence="1" type="ORF">Vadar_003946</name>
</gene>
<reference evidence="1 2" key="1">
    <citation type="journal article" date="2021" name="Hortic Res">
        <title>High-quality reference genome and annotation aids understanding of berry development for evergreen blueberry (Vaccinium darrowii).</title>
        <authorList>
            <person name="Yu J."/>
            <person name="Hulse-Kemp A.M."/>
            <person name="Babiker E."/>
            <person name="Staton M."/>
        </authorList>
    </citation>
    <scope>NUCLEOTIDE SEQUENCE [LARGE SCALE GENOMIC DNA]</scope>
    <source>
        <strain evidence="2">cv. NJ 8807/NJ 8810</strain>
        <tissue evidence="1">Young leaf</tissue>
    </source>
</reference>
<sequence length="317" mass="35948">MKARASIAPLQFGEDFITALERDGKPRYFLQIGFHLNLGKISITPDKRDVSSPRLGSLPSQLISVMDVEVLSVNSITLTKGVIKTRLYLSFCTVEKKVDPASSLTSGPNSWTAGGTDTSEMTVEWAISDLLKQPQHFQKAREELDRVIGRDRWVEEDDIPNLPYIGAIPKEVMRLHPAATLLALHLSIEDCKVASYDIPKGTTVLVNVWTIGRHPRYWEEPERFRPERFLGKNIDMKGHHFELLPFGSGWRMCPAYRLGLKLIHSTLANLVQRFNWKLPDNVKPDNVDMEEEYGLTTHRKIPIVAVIEPQLSAHLYV</sequence>
<keyword evidence="2" id="KW-1185">Reference proteome</keyword>
<protein>
    <submittedName>
        <fullName evidence="1">Uncharacterized protein</fullName>
    </submittedName>
</protein>
<dbReference type="EMBL" id="CM037152">
    <property type="protein sequence ID" value="KAH7833193.1"/>
    <property type="molecule type" value="Genomic_DNA"/>
</dbReference>
<dbReference type="Proteomes" id="UP000828048">
    <property type="component" value="Chromosome 2"/>
</dbReference>
<accession>A0ACB7WXT0</accession>
<comment type="caution">
    <text evidence="1">The sequence shown here is derived from an EMBL/GenBank/DDBJ whole genome shotgun (WGS) entry which is preliminary data.</text>
</comment>
<evidence type="ECO:0000313" key="1">
    <source>
        <dbReference type="EMBL" id="KAH7833193.1"/>
    </source>
</evidence>
<evidence type="ECO:0000313" key="2">
    <source>
        <dbReference type="Proteomes" id="UP000828048"/>
    </source>
</evidence>
<organism evidence="1 2">
    <name type="scientific">Vaccinium darrowii</name>
    <dbReference type="NCBI Taxonomy" id="229202"/>
    <lineage>
        <taxon>Eukaryota</taxon>
        <taxon>Viridiplantae</taxon>
        <taxon>Streptophyta</taxon>
        <taxon>Embryophyta</taxon>
        <taxon>Tracheophyta</taxon>
        <taxon>Spermatophyta</taxon>
        <taxon>Magnoliopsida</taxon>
        <taxon>eudicotyledons</taxon>
        <taxon>Gunneridae</taxon>
        <taxon>Pentapetalae</taxon>
        <taxon>asterids</taxon>
        <taxon>Ericales</taxon>
        <taxon>Ericaceae</taxon>
        <taxon>Vaccinioideae</taxon>
        <taxon>Vaccinieae</taxon>
        <taxon>Vaccinium</taxon>
    </lineage>
</organism>